<dbReference type="GO" id="GO:0010032">
    <property type="term" value="P:meiotic chromosome condensation"/>
    <property type="evidence" value="ECO:0007669"/>
    <property type="project" value="TreeGrafter"/>
</dbReference>
<sequence>MVTDCGVSGEGSDAALSVVTLGKMCLQHEEQAKRIIPALSRLLSPSTHPAIKNNILFTLTDMCVR</sequence>
<name>A0A5B7HI63_PORTR</name>
<dbReference type="GO" id="GO:0000779">
    <property type="term" value="C:condensed chromosome, centromeric region"/>
    <property type="evidence" value="ECO:0007669"/>
    <property type="project" value="TreeGrafter"/>
</dbReference>
<dbReference type="OrthoDB" id="10263978at2759"/>
<dbReference type="EMBL" id="VSRR010031966">
    <property type="protein sequence ID" value="MPC70922.1"/>
    <property type="molecule type" value="Genomic_DNA"/>
</dbReference>
<dbReference type="GO" id="GO:0042393">
    <property type="term" value="F:histone binding"/>
    <property type="evidence" value="ECO:0007669"/>
    <property type="project" value="TreeGrafter"/>
</dbReference>
<reference evidence="1 2" key="1">
    <citation type="submission" date="2019-05" db="EMBL/GenBank/DDBJ databases">
        <title>Another draft genome of Portunus trituberculatus and its Hox gene families provides insights of decapod evolution.</title>
        <authorList>
            <person name="Jeong J.-H."/>
            <person name="Song I."/>
            <person name="Kim S."/>
            <person name="Choi T."/>
            <person name="Kim D."/>
            <person name="Ryu S."/>
            <person name="Kim W."/>
        </authorList>
    </citation>
    <scope>NUCLEOTIDE SEQUENCE [LARGE SCALE GENOMIC DNA]</scope>
    <source>
        <tissue evidence="1">Muscle</tissue>
    </source>
</reference>
<dbReference type="Proteomes" id="UP000324222">
    <property type="component" value="Unassembled WGS sequence"/>
</dbReference>
<dbReference type="GO" id="GO:0000796">
    <property type="term" value="C:condensin complex"/>
    <property type="evidence" value="ECO:0007669"/>
    <property type="project" value="TreeGrafter"/>
</dbReference>
<dbReference type="InterPro" id="IPR026971">
    <property type="entry name" value="CND1/NCAPD3"/>
</dbReference>
<dbReference type="GO" id="GO:0007076">
    <property type="term" value="P:mitotic chromosome condensation"/>
    <property type="evidence" value="ECO:0007669"/>
    <property type="project" value="InterPro"/>
</dbReference>
<dbReference type="PANTHER" id="PTHR14222">
    <property type="entry name" value="CONDENSIN"/>
    <property type="match status" value="1"/>
</dbReference>
<accession>A0A5B7HI63</accession>
<dbReference type="AlphaFoldDB" id="A0A5B7HI63"/>
<protein>
    <submittedName>
        <fullName evidence="1">Condensin-2 complex subunit D3</fullName>
    </submittedName>
</protein>
<evidence type="ECO:0000313" key="1">
    <source>
        <dbReference type="EMBL" id="MPC70922.1"/>
    </source>
</evidence>
<organism evidence="1 2">
    <name type="scientific">Portunus trituberculatus</name>
    <name type="common">Swimming crab</name>
    <name type="synonym">Neptunus trituberculatus</name>
    <dbReference type="NCBI Taxonomy" id="210409"/>
    <lineage>
        <taxon>Eukaryota</taxon>
        <taxon>Metazoa</taxon>
        <taxon>Ecdysozoa</taxon>
        <taxon>Arthropoda</taxon>
        <taxon>Crustacea</taxon>
        <taxon>Multicrustacea</taxon>
        <taxon>Malacostraca</taxon>
        <taxon>Eumalacostraca</taxon>
        <taxon>Eucarida</taxon>
        <taxon>Decapoda</taxon>
        <taxon>Pleocyemata</taxon>
        <taxon>Brachyura</taxon>
        <taxon>Eubrachyura</taxon>
        <taxon>Portunoidea</taxon>
        <taxon>Portunidae</taxon>
        <taxon>Portuninae</taxon>
        <taxon>Portunus</taxon>
    </lineage>
</organism>
<evidence type="ECO:0000313" key="2">
    <source>
        <dbReference type="Proteomes" id="UP000324222"/>
    </source>
</evidence>
<gene>
    <name evidence="1" type="primary">Ncapd3_1</name>
    <name evidence="1" type="ORF">E2C01_065185</name>
</gene>
<proteinExistence type="predicted"/>
<keyword evidence="2" id="KW-1185">Reference proteome</keyword>
<dbReference type="PANTHER" id="PTHR14222:SF1">
    <property type="entry name" value="CONDENSIN-2 COMPLEX SUBUNIT D3"/>
    <property type="match status" value="1"/>
</dbReference>
<comment type="caution">
    <text evidence="1">The sequence shown here is derived from an EMBL/GenBank/DDBJ whole genome shotgun (WGS) entry which is preliminary data.</text>
</comment>